<dbReference type="EMBL" id="JARKIE010000143">
    <property type="protein sequence ID" value="KAJ7676382.1"/>
    <property type="molecule type" value="Genomic_DNA"/>
</dbReference>
<sequence length="152" mass="17445">MAFPTDLYERLQASMGHAHDTYRFAYQTIFPHLDSPPVEDLDNFLGYVRAWASSIGGFHDAEEAVLLPFLNQKLDFSAELEQHVAEFEAAKLKTMMEALHDPLSVHLSEEVDDLAPDNFKVLTTNELDMIAYFINHSEKFVTLPFMRLKLRP</sequence>
<proteinExistence type="predicted"/>
<organism evidence="1 2">
    <name type="scientific">Mycena rosella</name>
    <name type="common">Pink bonnet</name>
    <name type="synonym">Agaricus rosellus</name>
    <dbReference type="NCBI Taxonomy" id="1033263"/>
    <lineage>
        <taxon>Eukaryota</taxon>
        <taxon>Fungi</taxon>
        <taxon>Dikarya</taxon>
        <taxon>Basidiomycota</taxon>
        <taxon>Agaricomycotina</taxon>
        <taxon>Agaricomycetes</taxon>
        <taxon>Agaricomycetidae</taxon>
        <taxon>Agaricales</taxon>
        <taxon>Marasmiineae</taxon>
        <taxon>Mycenaceae</taxon>
        <taxon>Mycena</taxon>
    </lineage>
</organism>
<dbReference type="Proteomes" id="UP001221757">
    <property type="component" value="Unassembled WGS sequence"/>
</dbReference>
<accession>A0AAD7D322</accession>
<gene>
    <name evidence="1" type="ORF">B0H17DRAFT_1334491</name>
</gene>
<evidence type="ECO:0000313" key="2">
    <source>
        <dbReference type="Proteomes" id="UP001221757"/>
    </source>
</evidence>
<comment type="caution">
    <text evidence="1">The sequence shown here is derived from an EMBL/GenBank/DDBJ whole genome shotgun (WGS) entry which is preliminary data.</text>
</comment>
<dbReference type="PANTHER" id="PTHR38048">
    <property type="entry name" value="EXPRESSED PROTEIN"/>
    <property type="match status" value="1"/>
</dbReference>
<evidence type="ECO:0000313" key="1">
    <source>
        <dbReference type="EMBL" id="KAJ7676382.1"/>
    </source>
</evidence>
<dbReference type="InterPro" id="IPR053206">
    <property type="entry name" value="Dimeric_xanthone_biosynth"/>
</dbReference>
<dbReference type="PANTHER" id="PTHR38048:SF2">
    <property type="entry name" value="HEMERYTHRIN-LIKE DOMAIN-CONTAINING PROTEIN"/>
    <property type="match status" value="1"/>
</dbReference>
<evidence type="ECO:0008006" key="3">
    <source>
        <dbReference type="Google" id="ProtNLM"/>
    </source>
</evidence>
<reference evidence="1" key="1">
    <citation type="submission" date="2023-03" db="EMBL/GenBank/DDBJ databases">
        <title>Massive genome expansion in bonnet fungi (Mycena s.s.) driven by repeated elements and novel gene families across ecological guilds.</title>
        <authorList>
            <consortium name="Lawrence Berkeley National Laboratory"/>
            <person name="Harder C.B."/>
            <person name="Miyauchi S."/>
            <person name="Viragh M."/>
            <person name="Kuo A."/>
            <person name="Thoen E."/>
            <person name="Andreopoulos B."/>
            <person name="Lu D."/>
            <person name="Skrede I."/>
            <person name="Drula E."/>
            <person name="Henrissat B."/>
            <person name="Morin E."/>
            <person name="Kohler A."/>
            <person name="Barry K."/>
            <person name="LaButti K."/>
            <person name="Morin E."/>
            <person name="Salamov A."/>
            <person name="Lipzen A."/>
            <person name="Mereny Z."/>
            <person name="Hegedus B."/>
            <person name="Baldrian P."/>
            <person name="Stursova M."/>
            <person name="Weitz H."/>
            <person name="Taylor A."/>
            <person name="Grigoriev I.V."/>
            <person name="Nagy L.G."/>
            <person name="Martin F."/>
            <person name="Kauserud H."/>
        </authorList>
    </citation>
    <scope>NUCLEOTIDE SEQUENCE</scope>
    <source>
        <strain evidence="1">CBHHK067</strain>
    </source>
</reference>
<dbReference type="AlphaFoldDB" id="A0AAD7D322"/>
<keyword evidence="2" id="KW-1185">Reference proteome</keyword>
<protein>
    <recommendedName>
        <fullName evidence="3">Hemerythrin-like domain-containing protein</fullName>
    </recommendedName>
</protein>
<name>A0AAD7D322_MYCRO</name>